<dbReference type="InterPro" id="IPR025139">
    <property type="entry name" value="DUF4062"/>
</dbReference>
<dbReference type="Proteomes" id="UP001589858">
    <property type="component" value="Unassembled WGS sequence"/>
</dbReference>
<proteinExistence type="predicted"/>
<comment type="caution">
    <text evidence="2">The sequence shown here is derived from an EMBL/GenBank/DDBJ whole genome shotgun (WGS) entry which is preliminary data.</text>
</comment>
<protein>
    <submittedName>
        <fullName evidence="2">DUF4062 domain-containing protein</fullName>
    </submittedName>
</protein>
<dbReference type="EMBL" id="JBHLTM010000004">
    <property type="protein sequence ID" value="MFC0683111.1"/>
    <property type="molecule type" value="Genomic_DNA"/>
</dbReference>
<dbReference type="Pfam" id="PF13271">
    <property type="entry name" value="DUF4062"/>
    <property type="match status" value="1"/>
</dbReference>
<dbReference type="RefSeq" id="WP_267224773.1">
    <property type="nucleotide sequence ID" value="NZ_JAPCWC010000044.1"/>
</dbReference>
<name>A0ABV6S1K6_9SPHN</name>
<sequence>MPAKNAPKKSPVIMISSTVYGFEELLDRIYAQLTQFGYEVWSSHSGTMPVWSHFSAFESCLRAVEQCDLFLGLITPQYGSGREGDELSITHREFLKAIELNKPRWLLAHDHVVFARGLLKNLGYATAAKRAELTLKSSALLGSLKVIDLYEAAILDKVELKDRRGNWVQTFVDPADALRYTSAQFHRFQEVERVLNEQLADPVAVLASVKERSK</sequence>
<gene>
    <name evidence="2" type="ORF">ACFFF8_00730</name>
</gene>
<accession>A0ABV6S1K6</accession>
<keyword evidence="3" id="KW-1185">Reference proteome</keyword>
<evidence type="ECO:0000313" key="3">
    <source>
        <dbReference type="Proteomes" id="UP001589858"/>
    </source>
</evidence>
<reference evidence="2 3" key="1">
    <citation type="submission" date="2024-09" db="EMBL/GenBank/DDBJ databases">
        <authorList>
            <person name="Sun Q."/>
            <person name="Mori K."/>
        </authorList>
    </citation>
    <scope>NUCLEOTIDE SEQUENCE [LARGE SCALE GENOMIC DNA]</scope>
    <source>
        <strain evidence="2 3">CICC 11035S</strain>
    </source>
</reference>
<evidence type="ECO:0000259" key="1">
    <source>
        <dbReference type="Pfam" id="PF13271"/>
    </source>
</evidence>
<organism evidence="2 3">
    <name type="scientific">Novosphingobium clariflavum</name>
    <dbReference type="NCBI Taxonomy" id="2029884"/>
    <lineage>
        <taxon>Bacteria</taxon>
        <taxon>Pseudomonadati</taxon>
        <taxon>Pseudomonadota</taxon>
        <taxon>Alphaproteobacteria</taxon>
        <taxon>Sphingomonadales</taxon>
        <taxon>Sphingomonadaceae</taxon>
        <taxon>Novosphingobium</taxon>
    </lineage>
</organism>
<evidence type="ECO:0000313" key="2">
    <source>
        <dbReference type="EMBL" id="MFC0683111.1"/>
    </source>
</evidence>
<feature type="domain" description="DUF4062" evidence="1">
    <location>
        <begin position="13"/>
        <end position="97"/>
    </location>
</feature>